<dbReference type="AlphaFoldDB" id="A0A848N8Q5"/>
<reference evidence="1 2" key="1">
    <citation type="submission" date="2020-04" db="EMBL/GenBank/DDBJ databases">
        <title>Genome analysis and antimicrobial resistance characteristics of Chryseobacterium aquaticum isolated from farmed salmonids.</title>
        <authorList>
            <person name="Saticioglu I.B."/>
            <person name="Duman M."/>
            <person name="Altun S."/>
        </authorList>
    </citation>
    <scope>NUCLEOTIDE SEQUENCE [LARGE SCALE GENOMIC DNA]</scope>
    <source>
        <strain evidence="1 2">C-174</strain>
    </source>
</reference>
<protein>
    <submittedName>
        <fullName evidence="1">Uncharacterized protein</fullName>
    </submittedName>
</protein>
<proteinExistence type="predicted"/>
<dbReference type="EMBL" id="JABCJF010000007">
    <property type="protein sequence ID" value="NMR35325.1"/>
    <property type="molecule type" value="Genomic_DNA"/>
</dbReference>
<organism evidence="1 2">
    <name type="scientific">Chryseobacterium aquaticum</name>
    <dbReference type="NCBI Taxonomy" id="452084"/>
    <lineage>
        <taxon>Bacteria</taxon>
        <taxon>Pseudomonadati</taxon>
        <taxon>Bacteroidota</taxon>
        <taxon>Flavobacteriia</taxon>
        <taxon>Flavobacteriales</taxon>
        <taxon>Weeksellaceae</taxon>
        <taxon>Chryseobacterium group</taxon>
        <taxon>Chryseobacterium</taxon>
    </lineage>
</organism>
<dbReference type="RefSeq" id="WP_169321931.1">
    <property type="nucleotide sequence ID" value="NZ_JABCJF010000007.1"/>
</dbReference>
<evidence type="ECO:0000313" key="2">
    <source>
        <dbReference type="Proteomes" id="UP000548067"/>
    </source>
</evidence>
<sequence length="148" mass="17439">MIRDSNEIQKFSFISKKKNVSHEFIAKYVCEFNDTYDGYTYSFDVYEKSKENDSTFSLILLIMKNGIDLKVVDLYPDQHEYYLGKGISISLILKCREIFGKRIISSNNLRKSEYCEWNSPKAIEKVWRPLVNLGVAVYVKEEDQYIVF</sequence>
<accession>A0A848N8Q5</accession>
<name>A0A848N8Q5_9FLAO</name>
<dbReference type="Proteomes" id="UP000548067">
    <property type="component" value="Unassembled WGS sequence"/>
</dbReference>
<comment type="caution">
    <text evidence="1">The sequence shown here is derived from an EMBL/GenBank/DDBJ whole genome shotgun (WGS) entry which is preliminary data.</text>
</comment>
<evidence type="ECO:0000313" key="1">
    <source>
        <dbReference type="EMBL" id="NMR35325.1"/>
    </source>
</evidence>
<gene>
    <name evidence="1" type="ORF">HIO71_14150</name>
</gene>